<keyword evidence="1" id="KW-0732">Signal</keyword>
<gene>
    <name evidence="2" type="ORF">SAMN05421643_10456</name>
</gene>
<dbReference type="AlphaFoldDB" id="A0A1H3HF39"/>
<sequence length="128" mass="14560">MKYKVIFATALTLIATSIMAIAPVHSNFQGTWATSTRVCNLNQSDMTSDDFNLKITDHKLVFKGWNFNRVEKILEIHLNRPEKVVYSGQFTETWEMTNSDGMIDSEVLVLKNGVLKSPESNVKFIKCK</sequence>
<proteinExistence type="predicted"/>
<protein>
    <submittedName>
        <fullName evidence="2">Uncharacterized protein</fullName>
    </submittedName>
</protein>
<reference evidence="3" key="1">
    <citation type="submission" date="2016-10" db="EMBL/GenBank/DDBJ databases">
        <authorList>
            <person name="Varghese N."/>
            <person name="Submissions S."/>
        </authorList>
    </citation>
    <scope>NUCLEOTIDE SEQUENCE [LARGE SCALE GENOMIC DNA]</scope>
    <source>
        <strain evidence="3">ANC 5109</strain>
    </source>
</reference>
<dbReference type="STRING" id="595670.SAMN05421643_10456"/>
<dbReference type="EMBL" id="FNPK01000004">
    <property type="protein sequence ID" value="SDY13950.1"/>
    <property type="molecule type" value="Genomic_DNA"/>
</dbReference>
<keyword evidence="3" id="KW-1185">Reference proteome</keyword>
<evidence type="ECO:0000256" key="1">
    <source>
        <dbReference type="SAM" id="SignalP"/>
    </source>
</evidence>
<evidence type="ECO:0000313" key="2">
    <source>
        <dbReference type="EMBL" id="SDY13950.1"/>
    </source>
</evidence>
<organism evidence="2 3">
    <name type="scientific">Acinetobacter kyonggiensis</name>
    <dbReference type="NCBI Taxonomy" id="595670"/>
    <lineage>
        <taxon>Bacteria</taxon>
        <taxon>Pseudomonadati</taxon>
        <taxon>Pseudomonadota</taxon>
        <taxon>Gammaproteobacteria</taxon>
        <taxon>Moraxellales</taxon>
        <taxon>Moraxellaceae</taxon>
        <taxon>Acinetobacter</taxon>
    </lineage>
</organism>
<feature type="chain" id="PRO_5011650472" evidence="1">
    <location>
        <begin position="21"/>
        <end position="128"/>
    </location>
</feature>
<evidence type="ECO:0000313" key="3">
    <source>
        <dbReference type="Proteomes" id="UP000199035"/>
    </source>
</evidence>
<dbReference type="Proteomes" id="UP000199035">
    <property type="component" value="Unassembled WGS sequence"/>
</dbReference>
<feature type="signal peptide" evidence="1">
    <location>
        <begin position="1"/>
        <end position="20"/>
    </location>
</feature>
<accession>A0A1H3HF39</accession>
<dbReference type="RefSeq" id="WP_092688175.1">
    <property type="nucleotide sequence ID" value="NZ_FNPK01000004.1"/>
</dbReference>
<name>A0A1H3HF39_9GAMM</name>